<dbReference type="AlphaFoldDB" id="A0AAD7JVK0"/>
<feature type="transmembrane region" description="Helical" evidence="1">
    <location>
        <begin position="180"/>
        <end position="204"/>
    </location>
</feature>
<gene>
    <name evidence="2" type="ORF">DFH07DRAFT_145571</name>
</gene>
<keyword evidence="3" id="KW-1185">Reference proteome</keyword>
<keyword evidence="1" id="KW-0472">Membrane</keyword>
<feature type="transmembrane region" description="Helical" evidence="1">
    <location>
        <begin position="12"/>
        <end position="33"/>
    </location>
</feature>
<organism evidence="2 3">
    <name type="scientific">Mycena maculata</name>
    <dbReference type="NCBI Taxonomy" id="230809"/>
    <lineage>
        <taxon>Eukaryota</taxon>
        <taxon>Fungi</taxon>
        <taxon>Dikarya</taxon>
        <taxon>Basidiomycota</taxon>
        <taxon>Agaricomycotina</taxon>
        <taxon>Agaricomycetes</taxon>
        <taxon>Agaricomycetidae</taxon>
        <taxon>Agaricales</taxon>
        <taxon>Marasmiineae</taxon>
        <taxon>Mycenaceae</taxon>
        <taxon>Mycena</taxon>
    </lineage>
</organism>
<protein>
    <submittedName>
        <fullName evidence="2">Uncharacterized protein</fullName>
    </submittedName>
</protein>
<evidence type="ECO:0000313" key="3">
    <source>
        <dbReference type="Proteomes" id="UP001215280"/>
    </source>
</evidence>
<feature type="transmembrane region" description="Helical" evidence="1">
    <location>
        <begin position="45"/>
        <end position="65"/>
    </location>
</feature>
<feature type="transmembrane region" description="Helical" evidence="1">
    <location>
        <begin position="111"/>
        <end position="129"/>
    </location>
</feature>
<dbReference type="Proteomes" id="UP001215280">
    <property type="component" value="Unassembled WGS sequence"/>
</dbReference>
<feature type="transmembrane region" description="Helical" evidence="1">
    <location>
        <begin position="85"/>
        <end position="104"/>
    </location>
</feature>
<dbReference type="EMBL" id="JARJLG010000018">
    <property type="protein sequence ID" value="KAJ7772832.1"/>
    <property type="molecule type" value="Genomic_DNA"/>
</dbReference>
<proteinExistence type="predicted"/>
<name>A0AAD7JVK0_9AGAR</name>
<keyword evidence="1" id="KW-1133">Transmembrane helix</keyword>
<feature type="transmembrane region" description="Helical" evidence="1">
    <location>
        <begin position="135"/>
        <end position="159"/>
    </location>
</feature>
<evidence type="ECO:0000313" key="2">
    <source>
        <dbReference type="EMBL" id="KAJ7772832.1"/>
    </source>
</evidence>
<comment type="caution">
    <text evidence="2">The sequence shown here is derived from an EMBL/GenBank/DDBJ whole genome shotgun (WGS) entry which is preliminary data.</text>
</comment>
<sequence>MTEFWYQISHLWIGTFFYGIYLVLFCICIYILLHRPRNLSNTVLLVTAIALFTLSTIQTIMNIILGAANIDGIDIPYDKVFLADNMIYVVNNIIADGLVIWRCYVIWNHNIYVVALPIVLLIITSIFGWDLDLPLPTFFAMSLATNVLVTSLTAGRIWWICRQARTHLDTDLQKRNVSSISIVVESGVIYSASVGLYLILGAIPSAQEMQGPIVEMLAQVVGIVPTLIIVRVGLGVSIQSIEGTVSTAETRSDDVRPPSRRHILKISAPLEARLNYDCEKDPRCPSYHSEEETSYSYGIGRPQGLVHPQAPARLATNSGVVVYSDGLAF</sequence>
<keyword evidence="1" id="KW-0812">Transmembrane</keyword>
<feature type="transmembrane region" description="Helical" evidence="1">
    <location>
        <begin position="216"/>
        <end position="234"/>
    </location>
</feature>
<accession>A0AAD7JVK0</accession>
<reference evidence="2" key="1">
    <citation type="submission" date="2023-03" db="EMBL/GenBank/DDBJ databases">
        <title>Massive genome expansion in bonnet fungi (Mycena s.s.) driven by repeated elements and novel gene families across ecological guilds.</title>
        <authorList>
            <consortium name="Lawrence Berkeley National Laboratory"/>
            <person name="Harder C.B."/>
            <person name="Miyauchi S."/>
            <person name="Viragh M."/>
            <person name="Kuo A."/>
            <person name="Thoen E."/>
            <person name="Andreopoulos B."/>
            <person name="Lu D."/>
            <person name="Skrede I."/>
            <person name="Drula E."/>
            <person name="Henrissat B."/>
            <person name="Morin E."/>
            <person name="Kohler A."/>
            <person name="Barry K."/>
            <person name="LaButti K."/>
            <person name="Morin E."/>
            <person name="Salamov A."/>
            <person name="Lipzen A."/>
            <person name="Mereny Z."/>
            <person name="Hegedus B."/>
            <person name="Baldrian P."/>
            <person name="Stursova M."/>
            <person name="Weitz H."/>
            <person name="Taylor A."/>
            <person name="Grigoriev I.V."/>
            <person name="Nagy L.G."/>
            <person name="Martin F."/>
            <person name="Kauserud H."/>
        </authorList>
    </citation>
    <scope>NUCLEOTIDE SEQUENCE</scope>
    <source>
        <strain evidence="2">CBHHK188m</strain>
    </source>
</reference>
<evidence type="ECO:0000256" key="1">
    <source>
        <dbReference type="SAM" id="Phobius"/>
    </source>
</evidence>